<dbReference type="Pfam" id="PF00496">
    <property type="entry name" value="SBP_bac_5"/>
    <property type="match status" value="1"/>
</dbReference>
<comment type="similarity">
    <text evidence="1">Belongs to the bacterial solute-binding protein 5 family.</text>
</comment>
<evidence type="ECO:0000313" key="4">
    <source>
        <dbReference type="EMBL" id="TCO77889.1"/>
    </source>
</evidence>
<evidence type="ECO:0000256" key="1">
    <source>
        <dbReference type="ARBA" id="ARBA00005695"/>
    </source>
</evidence>
<organism evidence="4 5">
    <name type="scientific">Chromatocurvus halotolerans</name>
    <dbReference type="NCBI Taxonomy" id="1132028"/>
    <lineage>
        <taxon>Bacteria</taxon>
        <taxon>Pseudomonadati</taxon>
        <taxon>Pseudomonadota</taxon>
        <taxon>Gammaproteobacteria</taxon>
        <taxon>Cellvibrionales</taxon>
        <taxon>Halieaceae</taxon>
        <taxon>Chromatocurvus</taxon>
    </lineage>
</organism>
<feature type="domain" description="Solute-binding protein family 5" evidence="3">
    <location>
        <begin position="113"/>
        <end position="489"/>
    </location>
</feature>
<dbReference type="InterPro" id="IPR039424">
    <property type="entry name" value="SBP_5"/>
</dbReference>
<dbReference type="GO" id="GO:0043190">
    <property type="term" value="C:ATP-binding cassette (ABC) transporter complex"/>
    <property type="evidence" value="ECO:0007669"/>
    <property type="project" value="InterPro"/>
</dbReference>
<dbReference type="GO" id="GO:0030288">
    <property type="term" value="C:outer membrane-bounded periplasmic space"/>
    <property type="evidence" value="ECO:0007669"/>
    <property type="project" value="UniProtKB-ARBA"/>
</dbReference>
<dbReference type="InterPro" id="IPR000914">
    <property type="entry name" value="SBP_5_dom"/>
</dbReference>
<name>A0A4R2L1Z1_9GAMM</name>
<dbReference type="GO" id="GO:1904680">
    <property type="term" value="F:peptide transmembrane transporter activity"/>
    <property type="evidence" value="ECO:0007669"/>
    <property type="project" value="TreeGrafter"/>
</dbReference>
<dbReference type="Proteomes" id="UP000294980">
    <property type="component" value="Unassembled WGS sequence"/>
</dbReference>
<sequence>MIHSVRSSSSALPSGCEGRLSLAAQGRAFRYPRAASAGLMWSRRIRRLRRWASVLLYALLGACTPPDDSNTLTVVAHADLQSLDPIVTTVGIVQRHALMVYDVLFARDAQQRPQPQMIETWSMSEDGLVWSFRLREGLLFHDGQPVTARDVVASLRRWGARDPFGRQLLARTIDLAADSDNRFTWRLSEPYGLMLHALSKTGGPIPVIMPERLAQTDPSVPVREVVGSGPFMFSEEEWIPGSKVVYLRNPDYLPRSEPASGAAGGKVVHVDRVEWLNIRDAQSAVFALSGGEIDYLENPAVDFLPMLESAGMIVERKDPLGMQGMMRMNHLHPPFDDPRARRALLFVLDQGEILQAMFGNDSLVRECAAFFTCGSPLASTAGAPEGMGERPERARQLFAEAGYGGEPLVLLHPTDIQYVNIATLVFAQQLERIGVNVDLQAMDFGSMAARRSNRSPPEEGGWHLGMTYWPGGDVSDPVGNLPMHASCGDAWPGWPCDDEHQALIERFPAALMDEERLELSVEIQRSAYELVPYVPMGQWYLPVAYSPRLEGVLEVPGTVVFWNISKSPTAMP</sequence>
<reference evidence="4 5" key="1">
    <citation type="submission" date="2019-03" db="EMBL/GenBank/DDBJ databases">
        <title>Genomic Encyclopedia of Type Strains, Phase IV (KMG-IV): sequencing the most valuable type-strain genomes for metagenomic binning, comparative biology and taxonomic classification.</title>
        <authorList>
            <person name="Goeker M."/>
        </authorList>
    </citation>
    <scope>NUCLEOTIDE SEQUENCE [LARGE SCALE GENOMIC DNA]</scope>
    <source>
        <strain evidence="4 5">DSM 23344</strain>
    </source>
</reference>
<dbReference type="PANTHER" id="PTHR30290:SF38">
    <property type="entry name" value="D,D-DIPEPTIDE-BINDING PERIPLASMIC PROTEIN DDPA-RELATED"/>
    <property type="match status" value="1"/>
</dbReference>
<dbReference type="AlphaFoldDB" id="A0A4R2L1Z1"/>
<gene>
    <name evidence="4" type="ORF">EV688_102349</name>
</gene>
<evidence type="ECO:0000256" key="2">
    <source>
        <dbReference type="ARBA" id="ARBA00022729"/>
    </source>
</evidence>
<dbReference type="CDD" id="cd08502">
    <property type="entry name" value="PBP2_NikA_DppA_OppA_like_16"/>
    <property type="match status" value="1"/>
</dbReference>
<dbReference type="Gene3D" id="3.40.190.10">
    <property type="entry name" value="Periplasmic binding protein-like II"/>
    <property type="match status" value="1"/>
</dbReference>
<evidence type="ECO:0000259" key="3">
    <source>
        <dbReference type="Pfam" id="PF00496"/>
    </source>
</evidence>
<dbReference type="GO" id="GO:0015833">
    <property type="term" value="P:peptide transport"/>
    <property type="evidence" value="ECO:0007669"/>
    <property type="project" value="TreeGrafter"/>
</dbReference>
<keyword evidence="5" id="KW-1185">Reference proteome</keyword>
<keyword evidence="2" id="KW-0732">Signal</keyword>
<accession>A0A4R2L1Z1</accession>
<dbReference type="EMBL" id="SLWX01000002">
    <property type="protein sequence ID" value="TCO77889.1"/>
    <property type="molecule type" value="Genomic_DNA"/>
</dbReference>
<protein>
    <submittedName>
        <fullName evidence="4">Peptide/nickel transport system substrate-binding protein</fullName>
    </submittedName>
</protein>
<dbReference type="InterPro" id="IPR030678">
    <property type="entry name" value="Peptide/Ni-bd"/>
</dbReference>
<dbReference type="PANTHER" id="PTHR30290">
    <property type="entry name" value="PERIPLASMIC BINDING COMPONENT OF ABC TRANSPORTER"/>
    <property type="match status" value="1"/>
</dbReference>
<dbReference type="SUPFAM" id="SSF53850">
    <property type="entry name" value="Periplasmic binding protein-like II"/>
    <property type="match status" value="1"/>
</dbReference>
<comment type="caution">
    <text evidence="4">The sequence shown here is derived from an EMBL/GenBank/DDBJ whole genome shotgun (WGS) entry which is preliminary data.</text>
</comment>
<evidence type="ECO:0000313" key="5">
    <source>
        <dbReference type="Proteomes" id="UP000294980"/>
    </source>
</evidence>
<dbReference type="PIRSF" id="PIRSF002741">
    <property type="entry name" value="MppA"/>
    <property type="match status" value="1"/>
</dbReference>
<dbReference type="Gene3D" id="3.10.105.10">
    <property type="entry name" value="Dipeptide-binding Protein, Domain 3"/>
    <property type="match status" value="1"/>
</dbReference>
<proteinExistence type="inferred from homology"/>